<comment type="caution">
    <text evidence="1">The sequence shown here is derived from an EMBL/GenBank/DDBJ whole genome shotgun (WGS) entry which is preliminary data.</text>
</comment>
<dbReference type="Proteomes" id="UP000539313">
    <property type="component" value="Unassembled WGS sequence"/>
</dbReference>
<dbReference type="InterPro" id="IPR026337">
    <property type="entry name" value="AKG_HExxH"/>
</dbReference>
<gene>
    <name evidence="1" type="ORF">HNR21_003265</name>
</gene>
<proteinExistence type="predicted"/>
<evidence type="ECO:0000313" key="2">
    <source>
        <dbReference type="Proteomes" id="UP000539313"/>
    </source>
</evidence>
<organism evidence="1 2">
    <name type="scientific">Thermomonospora cellulosilytica</name>
    <dbReference type="NCBI Taxonomy" id="1411118"/>
    <lineage>
        <taxon>Bacteria</taxon>
        <taxon>Bacillati</taxon>
        <taxon>Actinomycetota</taxon>
        <taxon>Actinomycetes</taxon>
        <taxon>Streptosporangiales</taxon>
        <taxon>Thermomonosporaceae</taxon>
        <taxon>Thermomonospora</taxon>
    </lineage>
</organism>
<dbReference type="EMBL" id="JACJII010000001">
    <property type="protein sequence ID" value="MBA9004383.1"/>
    <property type="molecule type" value="Genomic_DNA"/>
</dbReference>
<reference evidence="1 2" key="1">
    <citation type="submission" date="2020-08" db="EMBL/GenBank/DDBJ databases">
        <title>Sequencing the genomes of 1000 actinobacteria strains.</title>
        <authorList>
            <person name="Klenk H.-P."/>
        </authorList>
    </citation>
    <scope>NUCLEOTIDE SEQUENCE [LARGE SCALE GENOMIC DNA]</scope>
    <source>
        <strain evidence="1 2">DSM 45823</strain>
    </source>
</reference>
<dbReference type="AlphaFoldDB" id="A0A7W3MYR1"/>
<sequence length="447" mass="48067">MSSLPDEIVSLLAAGQGGAPAVGRLATGQANKRVVALAAVVSAAAESGHPEAAQAQRSLTLLKEIEQTHRAEARSVLLYPSVGIWSLRALRSLAGKVSPTEAVRPGAGLAALAAAAAVKAGHRCTVEVPVRDGAVVLPSLGRALVRGRSALVRSGPDGAVVTAGDTTVRIPDDPHKDGEGWESLRRLDAESSGIRFQVLLDDIDPDRWFGAEPLCERLGPEEVEHWRDMLGGAWRILTTRHPVTAEEIAACVTSLTPLHATRGLHTSGTPTHAFGTVGLSTPPDPTWLAATLAHEVQHTKLTALLDVLPLIRPDDDSRYYAPWREDPRPVHGLLHGVYAHLGLAAFWRRERHEESGERALHAHSEFARWRGATELAARTLAGSGRLTAAGQEFVARVRGTLRPWLTEPVPPAALDRARRDAERHLARWRRRHGEPPVIGTSPAEGRL</sequence>
<name>A0A7W3MYR1_9ACTN</name>
<keyword evidence="2" id="KW-1185">Reference proteome</keyword>
<protein>
    <submittedName>
        <fullName evidence="1">HEXXH motif-containing protein</fullName>
    </submittedName>
</protein>
<dbReference type="RefSeq" id="WP_182705873.1">
    <property type="nucleotide sequence ID" value="NZ_JACJII010000001.1"/>
</dbReference>
<evidence type="ECO:0000313" key="1">
    <source>
        <dbReference type="EMBL" id="MBA9004383.1"/>
    </source>
</evidence>
<dbReference type="NCBIfam" id="TIGR04267">
    <property type="entry name" value="mod_HExxH"/>
    <property type="match status" value="1"/>
</dbReference>
<accession>A0A7W3MYR1</accession>